<evidence type="ECO:0000313" key="3">
    <source>
        <dbReference type="Proteomes" id="UP000000305"/>
    </source>
</evidence>
<proteinExistence type="predicted"/>
<dbReference type="AlphaFoldDB" id="E9GCJ4"/>
<keyword evidence="3" id="KW-1185">Reference proteome</keyword>
<protein>
    <submittedName>
        <fullName evidence="2">Uncharacterized protein</fullName>
    </submittedName>
</protein>
<evidence type="ECO:0000256" key="1">
    <source>
        <dbReference type="SAM" id="Coils"/>
    </source>
</evidence>
<dbReference type="Proteomes" id="UP000000305">
    <property type="component" value="Unassembled WGS sequence"/>
</dbReference>
<organism evidence="2 3">
    <name type="scientific">Daphnia pulex</name>
    <name type="common">Water flea</name>
    <dbReference type="NCBI Taxonomy" id="6669"/>
    <lineage>
        <taxon>Eukaryota</taxon>
        <taxon>Metazoa</taxon>
        <taxon>Ecdysozoa</taxon>
        <taxon>Arthropoda</taxon>
        <taxon>Crustacea</taxon>
        <taxon>Branchiopoda</taxon>
        <taxon>Diplostraca</taxon>
        <taxon>Cladocera</taxon>
        <taxon>Anomopoda</taxon>
        <taxon>Daphniidae</taxon>
        <taxon>Daphnia</taxon>
    </lineage>
</organism>
<name>E9GCJ4_DAPPU</name>
<dbReference type="EMBL" id="GL732539">
    <property type="protein sequence ID" value="EFX82854.1"/>
    <property type="molecule type" value="Genomic_DNA"/>
</dbReference>
<sequence length="418" mass="46782">MGRGRCVVQGCSRKSTTDKDNPVKIYSIPRVRKYDEDITSRRRVLWLKRLNISDEEMPNGGVCDAHFISDALITVSIYLLVLAKKMDFLIKGNSITQVDLQPSSISGSSKIASLVQNSLSSKEVARKEINHQMPGIFKPAEKIEIVNENQLDIFWMHKQPVKNASQVCHGKVIKLGETENSNVARLLNFNDPTPTLPVKRVACQNGGMGTRISQQNGESNRRPMVILPVENLASPLQQVTCPVHEEYSLFVSNSTTNDHDYCAKPTVQERRHHIYMDHDYCQTLHSNVAENLSESSVVLFQAESPMQNTLELSDTESCDSVYEVAIHRKELSSSACRTDSMCDFILPDDAQCPTCAQVAILRSELEQKSLVLEARSSDVNSLKQELELAKEKISSLRAQLEENTRNLWSCVSVNGQSS</sequence>
<dbReference type="KEGG" id="dpx:DAPPUDRAFT_101165"/>
<gene>
    <name evidence="2" type="ORF">DAPPUDRAFT_101165</name>
</gene>
<evidence type="ECO:0000313" key="2">
    <source>
        <dbReference type="EMBL" id="EFX82854.1"/>
    </source>
</evidence>
<dbReference type="InParanoid" id="E9GCJ4"/>
<dbReference type="OrthoDB" id="6346165at2759"/>
<accession>E9GCJ4</accession>
<feature type="coiled-coil region" evidence="1">
    <location>
        <begin position="372"/>
        <end position="406"/>
    </location>
</feature>
<keyword evidence="1" id="KW-0175">Coiled coil</keyword>
<dbReference type="HOGENOM" id="CLU_657669_0_0_1"/>
<reference evidence="2 3" key="1">
    <citation type="journal article" date="2011" name="Science">
        <title>The ecoresponsive genome of Daphnia pulex.</title>
        <authorList>
            <person name="Colbourne J.K."/>
            <person name="Pfrender M.E."/>
            <person name="Gilbert D."/>
            <person name="Thomas W.K."/>
            <person name="Tucker A."/>
            <person name="Oakley T.H."/>
            <person name="Tokishita S."/>
            <person name="Aerts A."/>
            <person name="Arnold G.J."/>
            <person name="Basu M.K."/>
            <person name="Bauer D.J."/>
            <person name="Caceres C.E."/>
            <person name="Carmel L."/>
            <person name="Casola C."/>
            <person name="Choi J.H."/>
            <person name="Detter J.C."/>
            <person name="Dong Q."/>
            <person name="Dusheyko S."/>
            <person name="Eads B.D."/>
            <person name="Frohlich T."/>
            <person name="Geiler-Samerotte K.A."/>
            <person name="Gerlach D."/>
            <person name="Hatcher P."/>
            <person name="Jogdeo S."/>
            <person name="Krijgsveld J."/>
            <person name="Kriventseva E.V."/>
            <person name="Kultz D."/>
            <person name="Laforsch C."/>
            <person name="Lindquist E."/>
            <person name="Lopez J."/>
            <person name="Manak J.R."/>
            <person name="Muller J."/>
            <person name="Pangilinan J."/>
            <person name="Patwardhan R.P."/>
            <person name="Pitluck S."/>
            <person name="Pritham E.J."/>
            <person name="Rechtsteiner A."/>
            <person name="Rho M."/>
            <person name="Rogozin I.B."/>
            <person name="Sakarya O."/>
            <person name="Salamov A."/>
            <person name="Schaack S."/>
            <person name="Shapiro H."/>
            <person name="Shiga Y."/>
            <person name="Skalitzky C."/>
            <person name="Smith Z."/>
            <person name="Souvorov A."/>
            <person name="Sung W."/>
            <person name="Tang Z."/>
            <person name="Tsuchiya D."/>
            <person name="Tu H."/>
            <person name="Vos H."/>
            <person name="Wang M."/>
            <person name="Wolf Y.I."/>
            <person name="Yamagata H."/>
            <person name="Yamada T."/>
            <person name="Ye Y."/>
            <person name="Shaw J.R."/>
            <person name="Andrews J."/>
            <person name="Crease T.J."/>
            <person name="Tang H."/>
            <person name="Lucas S.M."/>
            <person name="Robertson H.M."/>
            <person name="Bork P."/>
            <person name="Koonin E.V."/>
            <person name="Zdobnov E.M."/>
            <person name="Grigoriev I.V."/>
            <person name="Lynch M."/>
            <person name="Boore J.L."/>
        </authorList>
    </citation>
    <scope>NUCLEOTIDE SEQUENCE [LARGE SCALE GENOMIC DNA]</scope>
</reference>